<dbReference type="AlphaFoldDB" id="A0A848LK80"/>
<sequence length="115" mass="11957">MPAGRPPGRVHLRPGEVFMVVGFLASRTGRWLRIVTGAGMVLGGLASGTSRGAAVALAGLGPLVAGTLDLVLIAPLFGLPMRGEDLRRELGVEEEAPLLNGFQYPATRATSTTLH</sequence>
<comment type="caution">
    <text evidence="1">The sequence shown here is derived from an EMBL/GenBank/DDBJ whole genome shotgun (WGS) entry which is preliminary data.</text>
</comment>
<evidence type="ECO:0000313" key="2">
    <source>
        <dbReference type="Proteomes" id="UP000518300"/>
    </source>
</evidence>
<reference evidence="1 2" key="1">
    <citation type="submission" date="2020-04" db="EMBL/GenBank/DDBJ databases">
        <title>Draft genome of Pyxidicoccus fallax type strain.</title>
        <authorList>
            <person name="Whitworth D.E."/>
        </authorList>
    </citation>
    <scope>NUCLEOTIDE SEQUENCE [LARGE SCALE GENOMIC DNA]</scope>
    <source>
        <strain evidence="1 2">DSM 14698</strain>
    </source>
</reference>
<gene>
    <name evidence="1" type="ORF">HG543_25435</name>
</gene>
<dbReference type="Proteomes" id="UP000518300">
    <property type="component" value="Unassembled WGS sequence"/>
</dbReference>
<proteinExistence type="predicted"/>
<evidence type="ECO:0000313" key="1">
    <source>
        <dbReference type="EMBL" id="NMO18175.1"/>
    </source>
</evidence>
<accession>A0A848LK80</accession>
<keyword evidence="2" id="KW-1185">Reference proteome</keyword>
<organism evidence="1 2">
    <name type="scientific">Pyxidicoccus fallax</name>
    <dbReference type="NCBI Taxonomy" id="394095"/>
    <lineage>
        <taxon>Bacteria</taxon>
        <taxon>Pseudomonadati</taxon>
        <taxon>Myxococcota</taxon>
        <taxon>Myxococcia</taxon>
        <taxon>Myxococcales</taxon>
        <taxon>Cystobacterineae</taxon>
        <taxon>Myxococcaceae</taxon>
        <taxon>Pyxidicoccus</taxon>
    </lineage>
</organism>
<name>A0A848LK80_9BACT</name>
<protein>
    <submittedName>
        <fullName evidence="1">DUF2892 domain-containing protein</fullName>
    </submittedName>
</protein>
<dbReference type="EMBL" id="JABBJJ010000126">
    <property type="protein sequence ID" value="NMO18175.1"/>
    <property type="molecule type" value="Genomic_DNA"/>
</dbReference>